<comment type="caution">
    <text evidence="15">The sequence shown here is derived from an EMBL/GenBank/DDBJ whole genome shotgun (WGS) entry which is preliminary data.</text>
</comment>
<comment type="subcellular location">
    <subcellularLocation>
        <location evidence="2 13">Cell membrane</location>
        <topology evidence="2 13">Multi-pass membrane protein</topology>
    </subcellularLocation>
</comment>
<organism evidence="15 16">
    <name type="scientific">Vibrio nigripulchritudo SOn1</name>
    <dbReference type="NCBI Taxonomy" id="1238450"/>
    <lineage>
        <taxon>Bacteria</taxon>
        <taxon>Pseudomonadati</taxon>
        <taxon>Pseudomonadota</taxon>
        <taxon>Gammaproteobacteria</taxon>
        <taxon>Vibrionales</taxon>
        <taxon>Vibrionaceae</taxon>
        <taxon>Vibrio</taxon>
    </lineage>
</organism>
<evidence type="ECO:0000256" key="1">
    <source>
        <dbReference type="ARBA" id="ARBA00002510"/>
    </source>
</evidence>
<evidence type="ECO:0000256" key="3">
    <source>
        <dbReference type="ARBA" id="ARBA00022426"/>
    </source>
</evidence>
<dbReference type="InterPro" id="IPR011541">
    <property type="entry name" value="Ni/Co_transpt_high_affinity"/>
</dbReference>
<evidence type="ECO:0000256" key="6">
    <source>
        <dbReference type="ARBA" id="ARBA00022596"/>
    </source>
</evidence>
<proteinExistence type="inferred from homology"/>
<protein>
    <recommendedName>
        <fullName evidence="13">Nickel/cobalt efflux system</fullName>
    </recommendedName>
</protein>
<evidence type="ECO:0000256" key="8">
    <source>
        <dbReference type="ARBA" id="ARBA00022989"/>
    </source>
</evidence>
<keyword evidence="5" id="KW-1003">Cell membrane</keyword>
<keyword evidence="11 13" id="KW-0472">Membrane</keyword>
<feature type="region of interest" description="Disordered" evidence="14">
    <location>
        <begin position="251"/>
        <end position="283"/>
    </location>
</feature>
<feature type="compositionally biased region" description="Basic residues" evidence="14">
    <location>
        <begin position="251"/>
        <end position="264"/>
    </location>
</feature>
<dbReference type="AlphaFoldDB" id="A0AAV2VY46"/>
<feature type="transmembrane region" description="Helical" evidence="13">
    <location>
        <begin position="185"/>
        <end position="207"/>
    </location>
</feature>
<evidence type="ECO:0000256" key="10">
    <source>
        <dbReference type="ARBA" id="ARBA00023112"/>
    </source>
</evidence>
<evidence type="ECO:0000256" key="4">
    <source>
        <dbReference type="ARBA" id="ARBA00022448"/>
    </source>
</evidence>
<evidence type="ECO:0000256" key="14">
    <source>
        <dbReference type="SAM" id="MobiDB-lite"/>
    </source>
</evidence>
<evidence type="ECO:0000256" key="5">
    <source>
        <dbReference type="ARBA" id="ARBA00022475"/>
    </source>
</evidence>
<keyword evidence="4 13" id="KW-0813">Transport</keyword>
<accession>A0AAV2VY46</accession>
<dbReference type="Proteomes" id="UP000018211">
    <property type="component" value="Unassembled WGS sequence"/>
</dbReference>
<dbReference type="PANTHER" id="PTHR40659:SF1">
    <property type="entry name" value="NICKEL_COBALT EFFLUX SYSTEM RCNA"/>
    <property type="match status" value="1"/>
</dbReference>
<dbReference type="Pfam" id="PF03824">
    <property type="entry name" value="NicO"/>
    <property type="match status" value="1"/>
</dbReference>
<feature type="transmembrane region" description="Helical" evidence="13">
    <location>
        <begin position="287"/>
        <end position="304"/>
    </location>
</feature>
<name>A0AAV2VY46_9VIBR</name>
<evidence type="ECO:0000256" key="11">
    <source>
        <dbReference type="ARBA" id="ARBA00023136"/>
    </source>
</evidence>
<evidence type="ECO:0000256" key="7">
    <source>
        <dbReference type="ARBA" id="ARBA00022692"/>
    </source>
</evidence>
<evidence type="ECO:0000256" key="13">
    <source>
        <dbReference type="RuleBase" id="RU362101"/>
    </source>
</evidence>
<keyword evidence="3" id="KW-0171">Cobalt transport</keyword>
<dbReference type="GO" id="GO:0005886">
    <property type="term" value="C:plasma membrane"/>
    <property type="evidence" value="ECO:0007669"/>
    <property type="project" value="UniProtKB-SubCell"/>
</dbReference>
<evidence type="ECO:0000313" key="15">
    <source>
        <dbReference type="EMBL" id="CCO49566.1"/>
    </source>
</evidence>
<evidence type="ECO:0000256" key="12">
    <source>
        <dbReference type="ARBA" id="ARBA00023285"/>
    </source>
</evidence>
<keyword evidence="9" id="KW-0406">Ion transport</keyword>
<dbReference type="InterPro" id="IPR051224">
    <property type="entry name" value="NiCoT_RcnA"/>
</dbReference>
<sequence length="315" mass="35072">MPDFSSKPYLKWAFAFLFLALGYQLWQSWPTLLLKSIQLQRDFNGQLSDLLYDIQEEHQGALLSFSIISFIYGILHSLGPGHGKVVVSTYLVAKPTQVKTSLIITIVSSFVQALVAIGLVSILLWVYKASMRDIHSKAESVMMVSYFCVLLFGLVMIVRSIRKIRNPSQCCHGHEPKFANDWKEVVGLILTIGLRPCTGAIMILLFANMVGVYWVGVLSALLMAAGTCLTTSTIAMLTLGGKKVTTNLFSRKHKHHHEHSHHHGHDHDHSHDHDHHHHHSSSRAPHYMTLAGGVVLGLFGLLLLQSGDVAFSRVI</sequence>
<dbReference type="GO" id="GO:0015099">
    <property type="term" value="F:nickel cation transmembrane transporter activity"/>
    <property type="evidence" value="ECO:0007669"/>
    <property type="project" value="UniProtKB-UniRule"/>
</dbReference>
<gene>
    <name evidence="15" type="ORF">VIBNISOn1_830127</name>
</gene>
<comment type="similarity">
    <text evidence="13">Belongs to the NiCoT transporter (TC 2.A.52) family.</text>
</comment>
<keyword evidence="6" id="KW-0533">Nickel</keyword>
<dbReference type="GO" id="GO:0032025">
    <property type="term" value="P:response to cobalt ion"/>
    <property type="evidence" value="ECO:0007669"/>
    <property type="project" value="TreeGrafter"/>
</dbReference>
<dbReference type="PANTHER" id="PTHR40659">
    <property type="entry name" value="NICKEL/COBALT EFFLUX SYSTEM RCNA"/>
    <property type="match status" value="1"/>
</dbReference>
<evidence type="ECO:0000256" key="2">
    <source>
        <dbReference type="ARBA" id="ARBA00004651"/>
    </source>
</evidence>
<feature type="transmembrane region" description="Helical" evidence="13">
    <location>
        <begin position="213"/>
        <end position="239"/>
    </location>
</feature>
<dbReference type="EMBL" id="CAOF01000179">
    <property type="protein sequence ID" value="CCO49566.1"/>
    <property type="molecule type" value="Genomic_DNA"/>
</dbReference>
<keyword evidence="7 13" id="KW-0812">Transmembrane</keyword>
<feature type="transmembrane region" description="Helical" evidence="13">
    <location>
        <begin position="139"/>
        <end position="158"/>
    </location>
</feature>
<feature type="transmembrane region" description="Helical" evidence="13">
    <location>
        <begin position="100"/>
        <end position="127"/>
    </location>
</feature>
<dbReference type="RefSeq" id="WP_022613639.1">
    <property type="nucleotide sequence ID" value="NZ_LK391965.1"/>
</dbReference>
<dbReference type="GO" id="GO:0010045">
    <property type="term" value="P:response to nickel cation"/>
    <property type="evidence" value="ECO:0007669"/>
    <property type="project" value="TreeGrafter"/>
</dbReference>
<reference evidence="15 16" key="1">
    <citation type="journal article" date="2013" name="ISME J.">
        <title>Comparative genomics of pathogenic lineages of Vibrio nigripulchritudo identifies virulence-associated traits.</title>
        <authorList>
            <person name="Goudenege D."/>
            <person name="Labreuche Y."/>
            <person name="Krin E."/>
            <person name="Ansquer D."/>
            <person name="Mangenot S."/>
            <person name="Calteau A."/>
            <person name="Medigue C."/>
            <person name="Mazel D."/>
            <person name="Polz M.F."/>
            <person name="Le Roux F."/>
        </authorList>
    </citation>
    <scope>NUCLEOTIDE SEQUENCE [LARGE SCALE GENOMIC DNA]</scope>
    <source>
        <strain evidence="15 16">SOn1</strain>
    </source>
</reference>
<keyword evidence="8 13" id="KW-1133">Transmembrane helix</keyword>
<evidence type="ECO:0000256" key="9">
    <source>
        <dbReference type="ARBA" id="ARBA00023065"/>
    </source>
</evidence>
<keyword evidence="12" id="KW-0170">Cobalt</keyword>
<comment type="function">
    <text evidence="1">Efflux system for nickel and cobalt.</text>
</comment>
<dbReference type="GO" id="GO:0006824">
    <property type="term" value="P:cobalt ion transport"/>
    <property type="evidence" value="ECO:0007669"/>
    <property type="project" value="UniProtKB-KW"/>
</dbReference>
<feature type="transmembrane region" description="Helical" evidence="13">
    <location>
        <begin position="60"/>
        <end position="79"/>
    </location>
</feature>
<dbReference type="GO" id="GO:0046583">
    <property type="term" value="F:monoatomic cation efflux transmembrane transporter activity"/>
    <property type="evidence" value="ECO:0007669"/>
    <property type="project" value="TreeGrafter"/>
</dbReference>
<keyword evidence="10" id="KW-0921">Nickel transport</keyword>
<evidence type="ECO:0000313" key="16">
    <source>
        <dbReference type="Proteomes" id="UP000018211"/>
    </source>
</evidence>
<feature type="transmembrane region" description="Helical" evidence="13">
    <location>
        <begin position="9"/>
        <end position="26"/>
    </location>
</feature>